<proteinExistence type="predicted"/>
<name>A0AAD1W8M3_PELCU</name>
<feature type="compositionally biased region" description="Polar residues" evidence="1">
    <location>
        <begin position="1"/>
        <end position="10"/>
    </location>
</feature>
<feature type="region of interest" description="Disordered" evidence="1">
    <location>
        <begin position="1"/>
        <end position="20"/>
    </location>
</feature>
<reference evidence="2" key="1">
    <citation type="submission" date="2022-03" db="EMBL/GenBank/DDBJ databases">
        <authorList>
            <person name="Alioto T."/>
            <person name="Alioto T."/>
            <person name="Gomez Garrido J."/>
        </authorList>
    </citation>
    <scope>NUCLEOTIDE SEQUENCE</scope>
</reference>
<evidence type="ECO:0000313" key="2">
    <source>
        <dbReference type="EMBL" id="CAH2293206.1"/>
    </source>
</evidence>
<accession>A0AAD1W8M3</accession>
<dbReference type="EMBL" id="OW240916">
    <property type="protein sequence ID" value="CAH2293206.1"/>
    <property type="molecule type" value="Genomic_DNA"/>
</dbReference>
<evidence type="ECO:0000313" key="3">
    <source>
        <dbReference type="Proteomes" id="UP001295444"/>
    </source>
</evidence>
<sequence>MRPHRTTINTCPPFRKDNHTTHHAYTTSHVLMSNEHNTNHPNRTVLETDTQTQPHENTRNQTCRTANQLLETEIRSAHILALLNAYRLFRMRYGRSEAPACVSLLPTSFLPSSLTIKFYDPCLITTPT</sequence>
<gene>
    <name evidence="2" type="ORF">PECUL_23A013433</name>
</gene>
<dbReference type="AlphaFoldDB" id="A0AAD1W8M3"/>
<protein>
    <submittedName>
        <fullName evidence="2">Uncharacterized protein</fullName>
    </submittedName>
</protein>
<evidence type="ECO:0000256" key="1">
    <source>
        <dbReference type="SAM" id="MobiDB-lite"/>
    </source>
</evidence>
<dbReference type="Proteomes" id="UP001295444">
    <property type="component" value="Chromosome 05"/>
</dbReference>
<keyword evidence="3" id="KW-1185">Reference proteome</keyword>
<organism evidence="2 3">
    <name type="scientific">Pelobates cultripes</name>
    <name type="common">Western spadefoot toad</name>
    <dbReference type="NCBI Taxonomy" id="61616"/>
    <lineage>
        <taxon>Eukaryota</taxon>
        <taxon>Metazoa</taxon>
        <taxon>Chordata</taxon>
        <taxon>Craniata</taxon>
        <taxon>Vertebrata</taxon>
        <taxon>Euteleostomi</taxon>
        <taxon>Amphibia</taxon>
        <taxon>Batrachia</taxon>
        <taxon>Anura</taxon>
        <taxon>Pelobatoidea</taxon>
        <taxon>Pelobatidae</taxon>
        <taxon>Pelobates</taxon>
    </lineage>
</organism>